<evidence type="ECO:0000259" key="1">
    <source>
        <dbReference type="PROSITE" id="PS50234"/>
    </source>
</evidence>
<dbReference type="InterPro" id="IPR036465">
    <property type="entry name" value="vWFA_dom_sf"/>
</dbReference>
<organism evidence="2 3">
    <name type="scientific">Diploptera punctata</name>
    <name type="common">Pacific beetle cockroach</name>
    <dbReference type="NCBI Taxonomy" id="6984"/>
    <lineage>
        <taxon>Eukaryota</taxon>
        <taxon>Metazoa</taxon>
        <taxon>Ecdysozoa</taxon>
        <taxon>Arthropoda</taxon>
        <taxon>Hexapoda</taxon>
        <taxon>Insecta</taxon>
        <taxon>Pterygota</taxon>
        <taxon>Neoptera</taxon>
        <taxon>Polyneoptera</taxon>
        <taxon>Dictyoptera</taxon>
        <taxon>Blattodea</taxon>
        <taxon>Blaberoidea</taxon>
        <taxon>Blaberidae</taxon>
        <taxon>Diplopterinae</taxon>
        <taxon>Diploptera</taxon>
    </lineage>
</organism>
<dbReference type="PROSITE" id="PS50234">
    <property type="entry name" value="VWFA"/>
    <property type="match status" value="1"/>
</dbReference>
<comment type="caution">
    <text evidence="2">The sequence shown here is derived from an EMBL/GenBank/DDBJ whole genome shotgun (WGS) entry which is preliminary data.</text>
</comment>
<protein>
    <recommendedName>
        <fullName evidence="1">VWFA domain-containing protein</fullName>
    </recommendedName>
</protein>
<dbReference type="Proteomes" id="UP001233999">
    <property type="component" value="Unassembled WGS sequence"/>
</dbReference>
<dbReference type="Pfam" id="PF00092">
    <property type="entry name" value="VWA"/>
    <property type="match status" value="1"/>
</dbReference>
<feature type="domain" description="VWFA" evidence="1">
    <location>
        <begin position="154"/>
        <end position="362"/>
    </location>
</feature>
<name>A0AAD7ZP79_DIPPU</name>
<dbReference type="PANTHER" id="PTHR10338">
    <property type="entry name" value="INTER-ALPHA-TRYPSIN INHIBITOR HEAVY CHAIN FAMILY MEMBER"/>
    <property type="match status" value="1"/>
</dbReference>
<evidence type="ECO:0000313" key="2">
    <source>
        <dbReference type="EMBL" id="KAJ9584062.1"/>
    </source>
</evidence>
<dbReference type="SMART" id="SM00327">
    <property type="entry name" value="VWA"/>
    <property type="match status" value="1"/>
</dbReference>
<dbReference type="Gene3D" id="3.40.50.410">
    <property type="entry name" value="von Willebrand factor, type A domain"/>
    <property type="match status" value="1"/>
</dbReference>
<dbReference type="InterPro" id="IPR050934">
    <property type="entry name" value="ITIH"/>
</dbReference>
<proteinExistence type="predicted"/>
<dbReference type="AlphaFoldDB" id="A0AAD7ZP79"/>
<dbReference type="PANTHER" id="PTHR10338:SF108">
    <property type="entry name" value="INTER-ALPHA-TRYPSIN INHIBITOR HEAVY CHAIN H4-LIKE PROTEIN"/>
    <property type="match status" value="1"/>
</dbReference>
<evidence type="ECO:0000313" key="3">
    <source>
        <dbReference type="Proteomes" id="UP001233999"/>
    </source>
</evidence>
<dbReference type="GO" id="GO:0032991">
    <property type="term" value="C:protein-containing complex"/>
    <property type="evidence" value="ECO:0007669"/>
    <property type="project" value="UniProtKB-ARBA"/>
</dbReference>
<gene>
    <name evidence="2" type="ORF">L9F63_021599</name>
</gene>
<dbReference type="InterPro" id="IPR002035">
    <property type="entry name" value="VWF_A"/>
</dbReference>
<feature type="non-terminal residue" evidence="2">
    <location>
        <position position="1"/>
    </location>
</feature>
<accession>A0AAD7ZP79</accession>
<dbReference type="EMBL" id="JASPKZ010007475">
    <property type="protein sequence ID" value="KAJ9584062.1"/>
    <property type="molecule type" value="Genomic_DNA"/>
</dbReference>
<dbReference type="SUPFAM" id="SSF53300">
    <property type="entry name" value="vWA-like"/>
    <property type="match status" value="1"/>
</dbReference>
<sequence length="481" mass="54444">ARDSDVFVVSVNVAPRSKVSFNLTYEELLTRRLSAYHHTINLAPNQIVKEVSVDVYISEIRNITFLNVSTSDDGKILKSGGDDLLVEYLSSLSAHVHFTPNKEDDMKRLESGFQQLIIQYDVERALHPSGDIVLMDGYFVHYFAPEDVKPEPKHVVFVLDTSGSMWGRKLQQVQQAMYSILDSLRDDDYFSIIQFSTNVLEWSTQPQDRVGLSRYKFTHPVNEINIAKAKQFIKSMEASGGTNISGALRKALQLVAKQEYGTNVVEEAEEKHYIDSHTVPQPMVVFLTDGIATVGELMTGRILAQVRAINTEIKVAIFSLAFGDGANYRFLKKLSLQNHGFARKIYESSDATLQLQSFYNEIANPLLANVSFTYVENKVDKFSLTTKQFHSYYGGSEIIVAGKLKNPNKSQIYQRRTGKKVGTLERLWAYLTVRQLLDEYVASTDDDNENKRPTVLIENNENQNENKSSKIRALELSLKVI</sequence>
<reference evidence="2" key="1">
    <citation type="journal article" date="2023" name="IScience">
        <title>Live-bearing cockroach genome reveals convergent evolutionary mechanisms linked to viviparity in insects and beyond.</title>
        <authorList>
            <person name="Fouks B."/>
            <person name="Harrison M.C."/>
            <person name="Mikhailova A.A."/>
            <person name="Marchal E."/>
            <person name="English S."/>
            <person name="Carruthers M."/>
            <person name="Jennings E.C."/>
            <person name="Chiamaka E.L."/>
            <person name="Frigard R.A."/>
            <person name="Pippel M."/>
            <person name="Attardo G.M."/>
            <person name="Benoit J.B."/>
            <person name="Bornberg-Bauer E."/>
            <person name="Tobe S.S."/>
        </authorList>
    </citation>
    <scope>NUCLEOTIDE SEQUENCE</scope>
    <source>
        <strain evidence="2">Stay&amp;Tobe</strain>
    </source>
</reference>
<reference evidence="2" key="2">
    <citation type="submission" date="2023-05" db="EMBL/GenBank/DDBJ databases">
        <authorList>
            <person name="Fouks B."/>
        </authorList>
    </citation>
    <scope>NUCLEOTIDE SEQUENCE</scope>
    <source>
        <strain evidence="2">Stay&amp;Tobe</strain>
        <tissue evidence="2">Testes</tissue>
    </source>
</reference>
<keyword evidence="3" id="KW-1185">Reference proteome</keyword>